<feature type="active site" evidence="2">
    <location>
        <position position="85"/>
    </location>
</feature>
<keyword evidence="4" id="KW-0732">Signal</keyword>
<comment type="caution">
    <text evidence="6">The sequence shown here is derived from an EMBL/GenBank/DDBJ whole genome shotgun (WGS) entry which is preliminary data.</text>
</comment>
<dbReference type="GO" id="GO:0004190">
    <property type="term" value="F:aspartic-type endopeptidase activity"/>
    <property type="evidence" value="ECO:0007669"/>
    <property type="project" value="InterPro"/>
</dbReference>
<name>A0A9P9E572_9HYPO</name>
<feature type="chain" id="PRO_5040238990" evidence="4">
    <location>
        <begin position="18"/>
        <end position="749"/>
    </location>
</feature>
<evidence type="ECO:0000259" key="5">
    <source>
        <dbReference type="PROSITE" id="PS51767"/>
    </source>
</evidence>
<feature type="region of interest" description="Disordered" evidence="3">
    <location>
        <begin position="415"/>
        <end position="482"/>
    </location>
</feature>
<dbReference type="SUPFAM" id="SSF50630">
    <property type="entry name" value="Acid proteases"/>
    <property type="match status" value="1"/>
</dbReference>
<dbReference type="GO" id="GO:0006508">
    <property type="term" value="P:proteolysis"/>
    <property type="evidence" value="ECO:0007669"/>
    <property type="project" value="InterPro"/>
</dbReference>
<proteinExistence type="inferred from homology"/>
<dbReference type="PROSITE" id="PS51767">
    <property type="entry name" value="PEPTIDASE_A1"/>
    <property type="match status" value="1"/>
</dbReference>
<evidence type="ECO:0000313" key="7">
    <source>
        <dbReference type="Proteomes" id="UP000717696"/>
    </source>
</evidence>
<evidence type="ECO:0000256" key="3">
    <source>
        <dbReference type="SAM" id="MobiDB-lite"/>
    </source>
</evidence>
<evidence type="ECO:0000256" key="2">
    <source>
        <dbReference type="PIRSR" id="PIRSR601461-1"/>
    </source>
</evidence>
<comment type="similarity">
    <text evidence="1">Belongs to the peptidase A1 family.</text>
</comment>
<dbReference type="PANTHER" id="PTHR47966">
    <property type="entry name" value="BETA-SITE APP-CLEAVING ENZYME, ISOFORM A-RELATED"/>
    <property type="match status" value="1"/>
</dbReference>
<dbReference type="Pfam" id="PF00026">
    <property type="entry name" value="Asp"/>
    <property type="match status" value="1"/>
</dbReference>
<dbReference type="InterPro" id="IPR001461">
    <property type="entry name" value="Aspartic_peptidase_A1"/>
</dbReference>
<keyword evidence="7" id="KW-1185">Reference proteome</keyword>
<evidence type="ECO:0000256" key="4">
    <source>
        <dbReference type="SAM" id="SignalP"/>
    </source>
</evidence>
<dbReference type="PRINTS" id="PR00792">
    <property type="entry name" value="PEPSIN"/>
</dbReference>
<gene>
    <name evidence="6" type="ORF">B0J13DRAFT_508695</name>
</gene>
<feature type="domain" description="Peptidase A1" evidence="5">
    <location>
        <begin position="67"/>
        <end position="383"/>
    </location>
</feature>
<dbReference type="Proteomes" id="UP000717696">
    <property type="component" value="Unassembled WGS sequence"/>
</dbReference>
<reference evidence="6" key="1">
    <citation type="journal article" date="2021" name="Nat. Commun.">
        <title>Genetic determinants of endophytism in the Arabidopsis root mycobiome.</title>
        <authorList>
            <person name="Mesny F."/>
            <person name="Miyauchi S."/>
            <person name="Thiergart T."/>
            <person name="Pickel B."/>
            <person name="Atanasova L."/>
            <person name="Karlsson M."/>
            <person name="Huettel B."/>
            <person name="Barry K.W."/>
            <person name="Haridas S."/>
            <person name="Chen C."/>
            <person name="Bauer D."/>
            <person name="Andreopoulos W."/>
            <person name="Pangilinan J."/>
            <person name="LaButti K."/>
            <person name="Riley R."/>
            <person name="Lipzen A."/>
            <person name="Clum A."/>
            <person name="Drula E."/>
            <person name="Henrissat B."/>
            <person name="Kohler A."/>
            <person name="Grigoriev I.V."/>
            <person name="Martin F.M."/>
            <person name="Hacquard S."/>
        </authorList>
    </citation>
    <scope>NUCLEOTIDE SEQUENCE</scope>
    <source>
        <strain evidence="6">MPI-CAGE-AT-0021</strain>
    </source>
</reference>
<organism evidence="6 7">
    <name type="scientific">Dactylonectria estremocensis</name>
    <dbReference type="NCBI Taxonomy" id="1079267"/>
    <lineage>
        <taxon>Eukaryota</taxon>
        <taxon>Fungi</taxon>
        <taxon>Dikarya</taxon>
        <taxon>Ascomycota</taxon>
        <taxon>Pezizomycotina</taxon>
        <taxon>Sordariomycetes</taxon>
        <taxon>Hypocreomycetidae</taxon>
        <taxon>Hypocreales</taxon>
        <taxon>Nectriaceae</taxon>
        <taxon>Dactylonectria</taxon>
    </lineage>
</organism>
<dbReference type="OrthoDB" id="771136at2759"/>
<accession>A0A9P9E572</accession>
<dbReference type="PANTHER" id="PTHR47966:SF65">
    <property type="entry name" value="ASPARTIC-TYPE ENDOPEPTIDASE"/>
    <property type="match status" value="1"/>
</dbReference>
<dbReference type="InterPro" id="IPR021109">
    <property type="entry name" value="Peptidase_aspartic_dom_sf"/>
</dbReference>
<feature type="active site" evidence="2">
    <location>
        <position position="277"/>
    </location>
</feature>
<evidence type="ECO:0000313" key="6">
    <source>
        <dbReference type="EMBL" id="KAH7131635.1"/>
    </source>
</evidence>
<feature type="signal peptide" evidence="4">
    <location>
        <begin position="1"/>
        <end position="17"/>
    </location>
</feature>
<dbReference type="InterPro" id="IPR033121">
    <property type="entry name" value="PEPTIDASE_A1"/>
</dbReference>
<dbReference type="AlphaFoldDB" id="A0A9P9E572"/>
<dbReference type="EMBL" id="JAGMUU010000019">
    <property type="protein sequence ID" value="KAH7131635.1"/>
    <property type="molecule type" value="Genomic_DNA"/>
</dbReference>
<dbReference type="Gene3D" id="2.40.70.10">
    <property type="entry name" value="Acid Proteases"/>
    <property type="match status" value="2"/>
</dbReference>
<evidence type="ECO:0000256" key="1">
    <source>
        <dbReference type="ARBA" id="ARBA00007447"/>
    </source>
</evidence>
<protein>
    <submittedName>
        <fullName evidence="6">Aspartic peptidase domain-containing protein</fullName>
    </submittedName>
</protein>
<sequence length="749" mass="79066">MRSALLSLAAVPALAQAFNYPDDNRAIQEPGLLRFPLAAAEGAPIVKNMTKRQSDITLETQSTGWFYTIDITIGTPGQSVKVNFDTGSNELWVNAQCSAASDPDLCNTFPQFTASSSLVELGQTGTITYGSGYVEFDYVEDFVTIGGAKLSQQIFGVGTSSSILNIGILGAGPDLYGWEAPYPMPIDNLFTQGFINHRAFSLDMRSIESSRGSVIYGGVDVKKYGGALERRPIIPPSSSPDQLTRYWLYLDGIALTQDDGTKDTLFSQTNGLAVLLDSGYTVSALPSAIFDILLEKFPTVQPIPGNSLYEVDCSVAELDGTVDFTFGQTVIKVPYNDFIWKQPEFDICVLGAFRDDEFPVLGDSFLRAAYVVYDWDNREILLASNEDCGSKLVAVGTGADAVAGILGECDGTQTTTTSVAESTTATSASESTTETEATTTAESTTAESTTAESTTASETESTTASETESTTASETESTTADSTIVTSTILSTSGRYSNVSTIVTSTIYASGSHSTGVVYPSLTDSTGVVYPTLSHPTTLTSTITATNVYTISSCAPTVTDCPYGSVTTEVLTSYTTYCPGAETTHHKPTTAPASESLTSTYTSTRTYTVTDCGGEGSCTKGALTTEVYTSSTLVCPQSTATYTIHQSIKCAYGQKDCVEGSISTINKVVTIYPLTEHPVPTPVPGSPGYTAPPAKNATTTYAPTYHATEKVPSYTAPVSVPTDYVTGGAGWNAPGMVAMVMGFVLVAAI</sequence>